<gene>
    <name evidence="2" type="ORF">FLP_20090</name>
</gene>
<dbReference type="PROSITE" id="PS51257">
    <property type="entry name" value="PROKAR_LIPOPROTEIN"/>
    <property type="match status" value="1"/>
</dbReference>
<reference evidence="3" key="1">
    <citation type="submission" date="2016-03" db="EMBL/GenBank/DDBJ databases">
        <title>Draft genome sequence of Paenibacillus glacialis DSM 22343.</title>
        <authorList>
            <person name="Shin S.-K."/>
            <person name="Yi H."/>
        </authorList>
    </citation>
    <scope>NUCLEOTIDE SEQUENCE [LARGE SCALE GENOMIC DNA]</scope>
    <source>
        <strain evidence="3">CCUG 60099</strain>
    </source>
</reference>
<name>A0ABX2XII7_9FLAO</name>
<protein>
    <recommendedName>
        <fullName evidence="1">SusE outer membrane protein domain-containing protein</fullName>
    </recommendedName>
</protein>
<dbReference type="EMBL" id="LVEN01000044">
    <property type="protein sequence ID" value="OCB69969.1"/>
    <property type="molecule type" value="Genomic_DNA"/>
</dbReference>
<proteinExistence type="predicted"/>
<evidence type="ECO:0000259" key="1">
    <source>
        <dbReference type="Pfam" id="PF14292"/>
    </source>
</evidence>
<accession>A0ABX2XII7</accession>
<keyword evidence="3" id="KW-1185">Reference proteome</keyword>
<evidence type="ECO:0000313" key="3">
    <source>
        <dbReference type="Proteomes" id="UP000093343"/>
    </source>
</evidence>
<evidence type="ECO:0000313" key="2">
    <source>
        <dbReference type="EMBL" id="OCB69969.1"/>
    </source>
</evidence>
<dbReference type="InterPro" id="IPR025970">
    <property type="entry name" value="SusE"/>
</dbReference>
<dbReference type="Pfam" id="PF14292">
    <property type="entry name" value="SusE"/>
    <property type="match status" value="1"/>
</dbReference>
<feature type="domain" description="SusE outer membrane protein" evidence="1">
    <location>
        <begin position="41"/>
        <end position="135"/>
    </location>
</feature>
<sequence length="400" mass="44615">MVKPKAMKKIYTGLFSLIVLLVLGSCTDNYELEVGFDAPESLISPTANQLLAIDLENGSPTVFEWTKATSYYGGVVLYEVVFDKENGNFSSPIYKVVSNGGGSDNWLSLTPKQLIILAKNANIGIDSEGIVKWKVVASQGGEKKDTQETRILRLKRPAGIAEIPTELYIYGKGFEAQSIESAMKFKKVEDGVFEIFASLNNGEINLCNSLSDPKIYYKLSADKKLIESETEAGTAITGTGNAYRIIVDFNLLTIKTTEIQSIQMIRTWQYNLGDLTYIGNHKFEVKNIALPFYHDWGYPEERYRFWITTNEGKEIWGSYHNDQMNGSNIPGIPAFGTPPDGTQPAQYYNIYNLADLPAPGQSQDWIGMYKLPKDSENKHANVVIDMSPNGDYKHSVTITN</sequence>
<organism evidence="2 3">
    <name type="scientific">Flavobacterium piscis</name>
    <dbReference type="NCBI Taxonomy" id="1114874"/>
    <lineage>
        <taxon>Bacteria</taxon>
        <taxon>Pseudomonadati</taxon>
        <taxon>Bacteroidota</taxon>
        <taxon>Flavobacteriia</taxon>
        <taxon>Flavobacteriales</taxon>
        <taxon>Flavobacteriaceae</taxon>
        <taxon>Flavobacterium</taxon>
    </lineage>
</organism>
<dbReference type="Proteomes" id="UP000093343">
    <property type="component" value="Unassembled WGS sequence"/>
</dbReference>
<comment type="caution">
    <text evidence="2">The sequence shown here is derived from an EMBL/GenBank/DDBJ whole genome shotgun (WGS) entry which is preliminary data.</text>
</comment>